<dbReference type="InterPro" id="IPR018935">
    <property type="entry name" value="RIO_kinase_CS"/>
</dbReference>
<evidence type="ECO:0000256" key="13">
    <source>
        <dbReference type="ARBA" id="ARBA00022801"/>
    </source>
</evidence>
<dbReference type="AlphaFoldDB" id="A0A1Y2J319"/>
<dbReference type="PROSITE" id="PS01245">
    <property type="entry name" value="RIO1"/>
    <property type="match status" value="1"/>
</dbReference>
<evidence type="ECO:0000256" key="18">
    <source>
        <dbReference type="ARBA" id="ARBA00068838"/>
    </source>
</evidence>
<dbReference type="GO" id="GO:0005524">
    <property type="term" value="F:ATP binding"/>
    <property type="evidence" value="ECO:0007669"/>
    <property type="project" value="UniProtKB-KW"/>
</dbReference>
<evidence type="ECO:0000256" key="19">
    <source>
        <dbReference type="SAM" id="MobiDB-lite"/>
    </source>
</evidence>
<organism evidence="21 22">
    <name type="scientific">Trametes coccinea (strain BRFM310)</name>
    <name type="common">Pycnoporus coccineus</name>
    <dbReference type="NCBI Taxonomy" id="1353009"/>
    <lineage>
        <taxon>Eukaryota</taxon>
        <taxon>Fungi</taxon>
        <taxon>Dikarya</taxon>
        <taxon>Basidiomycota</taxon>
        <taxon>Agaricomycotina</taxon>
        <taxon>Agaricomycetes</taxon>
        <taxon>Polyporales</taxon>
        <taxon>Polyporaceae</taxon>
        <taxon>Trametes</taxon>
    </lineage>
</organism>
<evidence type="ECO:0000256" key="17">
    <source>
        <dbReference type="ARBA" id="ARBA00048679"/>
    </source>
</evidence>
<dbReference type="PANTHER" id="PTHR45723">
    <property type="entry name" value="SERINE/THREONINE-PROTEIN KINASE RIO1"/>
    <property type="match status" value="1"/>
</dbReference>
<feature type="region of interest" description="Disordered" evidence="19">
    <location>
        <begin position="497"/>
        <end position="526"/>
    </location>
</feature>
<dbReference type="Pfam" id="PF01163">
    <property type="entry name" value="RIO1"/>
    <property type="match status" value="2"/>
</dbReference>
<dbReference type="SMART" id="SM00090">
    <property type="entry name" value="RIO"/>
    <property type="match status" value="1"/>
</dbReference>
<evidence type="ECO:0000256" key="1">
    <source>
        <dbReference type="ARBA" id="ARBA00001946"/>
    </source>
</evidence>
<dbReference type="InterPro" id="IPR011009">
    <property type="entry name" value="Kinase-like_dom_sf"/>
</dbReference>
<dbReference type="SUPFAM" id="SSF56112">
    <property type="entry name" value="Protein kinase-like (PK-like)"/>
    <property type="match status" value="1"/>
</dbReference>
<keyword evidence="10" id="KW-0479">Metal-binding</keyword>
<evidence type="ECO:0000259" key="20">
    <source>
        <dbReference type="SMART" id="SM00090"/>
    </source>
</evidence>
<sequence length="696" mass="78257">MPSKTDIAVDVSVEDGQFDDAPEDASVPQTTDPRQGHNFIDDDKLLEWSSESEEEESEPDEFEQEEDTLEAEAFQTLRAEDEDWEIAERDFTKQYNRVRQHVAVRTGAAQGMTSAINQRAAVAPLPAVNRPRPAKPTAAQAAERAQHAKDKTENQLQALAKYSSRLRNLDMPYDLAVGVNRKGPSATANMKDKSDRATSEQVLDPRTRIILFKMIGRGLIHEVNGCVSTGKEANVYHALTPEHKHLALKIYKTSILVFKDRDRYVSGEIVNLQSSRHNPRKMVRVWAEKEMRNLKRLRAAGIRCPEPIEVRENVLVMTFVGDKDGWASPRLKDADIPESAFPDLYVELLLMTRKMFVECRLVHADLSEYNILYHVDDTAAPEAESPPAPHPSHAQDQPASDAPAEPSSSTDGATPAAEAESASQTPRGHLWIIDVSQSVEHDHPHAFDFLRADLRNIEDFFSKRGVHTLGLRRTFEFITRDRLADGSKDEDVLRQWMDSGEPDEQNDSADGPRSTERTSDKAHEDEVFMRSYIPRTLNEVYDPERDVDVLTRGEGEKLIYKDTIGIVAPGQSKRAQDGTESGEAAAGAEFGEDQGEQPKKVPVKKKGVSFADEKEETSEEEGEDAEEDDSEEEDGSEDEEGHDGRKERKPRGHRHEDKQAKKERKKAAKEEAREKRKHKIPKAEKKRRIKATARGG</sequence>
<evidence type="ECO:0000313" key="22">
    <source>
        <dbReference type="Proteomes" id="UP000193067"/>
    </source>
</evidence>
<keyword evidence="14" id="KW-0067">ATP-binding</keyword>
<comment type="subcellular location">
    <subcellularLocation>
        <location evidence="2">Cytoplasm</location>
    </subcellularLocation>
</comment>
<dbReference type="GO" id="GO:0042254">
    <property type="term" value="P:ribosome biogenesis"/>
    <property type="evidence" value="ECO:0007669"/>
    <property type="project" value="UniProtKB-KW"/>
</dbReference>
<dbReference type="GO" id="GO:0046872">
    <property type="term" value="F:metal ion binding"/>
    <property type="evidence" value="ECO:0007669"/>
    <property type="project" value="UniProtKB-KW"/>
</dbReference>
<dbReference type="Gene3D" id="1.10.510.10">
    <property type="entry name" value="Transferase(Phosphotransferase) domain 1"/>
    <property type="match status" value="1"/>
</dbReference>
<reference evidence="21 22" key="1">
    <citation type="journal article" date="2015" name="Biotechnol. Biofuels">
        <title>Enhanced degradation of softwood versus hardwood by the white-rot fungus Pycnoporus coccineus.</title>
        <authorList>
            <person name="Couturier M."/>
            <person name="Navarro D."/>
            <person name="Chevret D."/>
            <person name="Henrissat B."/>
            <person name="Piumi F."/>
            <person name="Ruiz-Duenas F.J."/>
            <person name="Martinez A.T."/>
            <person name="Grigoriev I.V."/>
            <person name="Riley R."/>
            <person name="Lipzen A."/>
            <person name="Berrin J.G."/>
            <person name="Master E.R."/>
            <person name="Rosso M.N."/>
        </authorList>
    </citation>
    <scope>NUCLEOTIDE SEQUENCE [LARGE SCALE GENOMIC DNA]</scope>
    <source>
        <strain evidence="21 22">BRFM310</strain>
    </source>
</reference>
<evidence type="ECO:0000256" key="8">
    <source>
        <dbReference type="ARBA" id="ARBA00022527"/>
    </source>
</evidence>
<dbReference type="EC" id="2.7.11.1" evidence="4"/>
<keyword evidence="15" id="KW-0460">Magnesium</keyword>
<evidence type="ECO:0000256" key="6">
    <source>
        <dbReference type="ARBA" id="ARBA00022490"/>
    </source>
</evidence>
<feature type="compositionally biased region" description="Acidic residues" evidence="19">
    <location>
        <begin position="12"/>
        <end position="23"/>
    </location>
</feature>
<dbReference type="InterPro" id="IPR051272">
    <property type="entry name" value="RIO-type_Ser/Thr_kinase"/>
</dbReference>
<keyword evidence="22" id="KW-1185">Reference proteome</keyword>
<evidence type="ECO:0000256" key="15">
    <source>
        <dbReference type="ARBA" id="ARBA00022842"/>
    </source>
</evidence>
<protein>
    <recommendedName>
        <fullName evidence="5">Serine/threonine-protein kinase RIO1</fullName>
        <ecNumber evidence="4">2.7.11.1</ecNumber>
    </recommendedName>
    <alternativeName>
        <fullName evidence="18">Serine/threonine-protein kinase rio1</fullName>
    </alternativeName>
</protein>
<dbReference type="GO" id="GO:0005737">
    <property type="term" value="C:cytoplasm"/>
    <property type="evidence" value="ECO:0007669"/>
    <property type="project" value="UniProtKB-SubCell"/>
</dbReference>
<evidence type="ECO:0000256" key="10">
    <source>
        <dbReference type="ARBA" id="ARBA00022723"/>
    </source>
</evidence>
<keyword evidence="13" id="KW-0378">Hydrolase</keyword>
<feature type="region of interest" description="Disordered" evidence="19">
    <location>
        <begin position="1"/>
        <end position="68"/>
    </location>
</feature>
<keyword evidence="9" id="KW-0808">Transferase</keyword>
<feature type="compositionally biased region" description="Acidic residues" evidence="19">
    <location>
        <begin position="613"/>
        <end position="641"/>
    </location>
</feature>
<proteinExistence type="inferred from homology"/>
<evidence type="ECO:0000313" key="21">
    <source>
        <dbReference type="EMBL" id="OSD07194.1"/>
    </source>
</evidence>
<keyword evidence="11" id="KW-0547">Nucleotide-binding</keyword>
<evidence type="ECO:0000256" key="16">
    <source>
        <dbReference type="ARBA" id="ARBA00047899"/>
    </source>
</evidence>
<feature type="compositionally biased region" description="Low complexity" evidence="19">
    <location>
        <begin position="391"/>
        <end position="409"/>
    </location>
</feature>
<gene>
    <name evidence="21" type="ORF">PYCCODRAFT_1473799</name>
</gene>
<evidence type="ECO:0000256" key="3">
    <source>
        <dbReference type="ARBA" id="ARBA00009196"/>
    </source>
</evidence>
<dbReference type="InterPro" id="IPR018934">
    <property type="entry name" value="RIO_dom"/>
</dbReference>
<keyword evidence="8" id="KW-0723">Serine/threonine-protein kinase</keyword>
<evidence type="ECO:0000256" key="14">
    <source>
        <dbReference type="ARBA" id="ARBA00022840"/>
    </source>
</evidence>
<accession>A0A1Y2J319</accession>
<comment type="catalytic activity">
    <reaction evidence="16">
        <text>L-threonyl-[protein] + ATP = O-phospho-L-threonyl-[protein] + ADP + H(+)</text>
        <dbReference type="Rhea" id="RHEA:46608"/>
        <dbReference type="Rhea" id="RHEA-COMP:11060"/>
        <dbReference type="Rhea" id="RHEA-COMP:11605"/>
        <dbReference type="ChEBI" id="CHEBI:15378"/>
        <dbReference type="ChEBI" id="CHEBI:30013"/>
        <dbReference type="ChEBI" id="CHEBI:30616"/>
        <dbReference type="ChEBI" id="CHEBI:61977"/>
        <dbReference type="ChEBI" id="CHEBI:456216"/>
        <dbReference type="EC" id="2.7.11.1"/>
    </reaction>
</comment>
<dbReference type="GO" id="GO:0004674">
    <property type="term" value="F:protein serine/threonine kinase activity"/>
    <property type="evidence" value="ECO:0007669"/>
    <property type="project" value="UniProtKB-KW"/>
</dbReference>
<keyword evidence="12" id="KW-0418">Kinase</keyword>
<dbReference type="InterPro" id="IPR000687">
    <property type="entry name" value="RIO_kinase"/>
</dbReference>
<comment type="cofactor">
    <cofactor evidence="1">
        <name>Mg(2+)</name>
        <dbReference type="ChEBI" id="CHEBI:18420"/>
    </cofactor>
</comment>
<dbReference type="STRING" id="1353009.A0A1Y2J319"/>
<evidence type="ECO:0000256" key="2">
    <source>
        <dbReference type="ARBA" id="ARBA00004496"/>
    </source>
</evidence>
<dbReference type="EMBL" id="KZ084088">
    <property type="protein sequence ID" value="OSD07194.1"/>
    <property type="molecule type" value="Genomic_DNA"/>
</dbReference>
<evidence type="ECO:0000256" key="7">
    <source>
        <dbReference type="ARBA" id="ARBA00022517"/>
    </source>
</evidence>
<keyword evidence="6" id="KW-0963">Cytoplasm</keyword>
<evidence type="ECO:0000256" key="11">
    <source>
        <dbReference type="ARBA" id="ARBA00022741"/>
    </source>
</evidence>
<feature type="compositionally biased region" description="Acidic residues" evidence="19">
    <location>
        <begin position="50"/>
        <end position="68"/>
    </location>
</feature>
<keyword evidence="7" id="KW-0690">Ribosome biogenesis</keyword>
<comment type="catalytic activity">
    <reaction evidence="17">
        <text>L-seryl-[protein] + ATP = O-phospho-L-seryl-[protein] + ADP + H(+)</text>
        <dbReference type="Rhea" id="RHEA:17989"/>
        <dbReference type="Rhea" id="RHEA-COMP:9863"/>
        <dbReference type="Rhea" id="RHEA-COMP:11604"/>
        <dbReference type="ChEBI" id="CHEBI:15378"/>
        <dbReference type="ChEBI" id="CHEBI:29999"/>
        <dbReference type="ChEBI" id="CHEBI:30616"/>
        <dbReference type="ChEBI" id="CHEBI:83421"/>
        <dbReference type="ChEBI" id="CHEBI:456216"/>
        <dbReference type="EC" id="2.7.11.1"/>
    </reaction>
</comment>
<dbReference type="GO" id="GO:0016787">
    <property type="term" value="F:hydrolase activity"/>
    <property type="evidence" value="ECO:0007669"/>
    <property type="project" value="UniProtKB-KW"/>
</dbReference>
<evidence type="ECO:0000256" key="9">
    <source>
        <dbReference type="ARBA" id="ARBA00022679"/>
    </source>
</evidence>
<feature type="compositionally biased region" description="Basic residues" evidence="19">
    <location>
        <begin position="675"/>
        <end position="696"/>
    </location>
</feature>
<dbReference type="OrthoDB" id="205248at2759"/>
<dbReference type="FunFam" id="3.30.200.20:FF:000148">
    <property type="entry name" value="Serine/threonine-protein kinase RIO1"/>
    <property type="match status" value="1"/>
</dbReference>
<dbReference type="Proteomes" id="UP000193067">
    <property type="component" value="Unassembled WGS sequence"/>
</dbReference>
<comment type="similarity">
    <text evidence="3">Belongs to the protein kinase superfamily. RIO-type Ser/Thr kinase family.</text>
</comment>
<dbReference type="CDD" id="cd05147">
    <property type="entry name" value="RIO1_euk"/>
    <property type="match status" value="1"/>
</dbReference>
<feature type="compositionally biased region" description="Basic and acidic residues" evidence="19">
    <location>
        <begin position="513"/>
        <end position="526"/>
    </location>
</feature>
<feature type="domain" description="RIO kinase" evidence="20">
    <location>
        <begin position="192"/>
        <end position="480"/>
    </location>
</feature>
<evidence type="ECO:0000256" key="5">
    <source>
        <dbReference type="ARBA" id="ARBA00016038"/>
    </source>
</evidence>
<name>A0A1Y2J319_TRAC3</name>
<feature type="compositionally biased region" description="Low complexity" evidence="19">
    <location>
        <begin position="578"/>
        <end position="589"/>
    </location>
</feature>
<feature type="region of interest" description="Disordered" evidence="19">
    <location>
        <begin position="570"/>
        <end position="696"/>
    </location>
</feature>
<evidence type="ECO:0000256" key="4">
    <source>
        <dbReference type="ARBA" id="ARBA00012513"/>
    </source>
</evidence>
<dbReference type="Gene3D" id="3.30.200.20">
    <property type="entry name" value="Phosphorylase Kinase, domain 1"/>
    <property type="match status" value="1"/>
</dbReference>
<feature type="region of interest" description="Disordered" evidence="19">
    <location>
        <begin position="380"/>
        <end position="425"/>
    </location>
</feature>
<evidence type="ECO:0000256" key="12">
    <source>
        <dbReference type="ARBA" id="ARBA00022777"/>
    </source>
</evidence>